<gene>
    <name evidence="4" type="ORF">M9458_012763</name>
</gene>
<comment type="caution">
    <text evidence="4">The sequence shown here is derived from an EMBL/GenBank/DDBJ whole genome shotgun (WGS) entry which is preliminary data.</text>
</comment>
<feature type="compositionally biased region" description="Polar residues" evidence="2">
    <location>
        <begin position="46"/>
        <end position="56"/>
    </location>
</feature>
<keyword evidence="1" id="KW-0694">RNA-binding</keyword>
<feature type="compositionally biased region" description="Basic residues" evidence="2">
    <location>
        <begin position="112"/>
        <end position="126"/>
    </location>
</feature>
<reference evidence="4 5" key="1">
    <citation type="submission" date="2024-05" db="EMBL/GenBank/DDBJ databases">
        <title>Genome sequencing and assembly of Indian major carp, Cirrhinus mrigala (Hamilton, 1822).</title>
        <authorList>
            <person name="Mohindra V."/>
            <person name="Chowdhury L.M."/>
            <person name="Lal K."/>
            <person name="Jena J.K."/>
        </authorList>
    </citation>
    <scope>NUCLEOTIDE SEQUENCE [LARGE SCALE GENOMIC DNA]</scope>
    <source>
        <strain evidence="4">CM1030</strain>
        <tissue evidence="4">Blood</tissue>
    </source>
</reference>
<feature type="non-terminal residue" evidence="4">
    <location>
        <position position="215"/>
    </location>
</feature>
<evidence type="ECO:0000256" key="1">
    <source>
        <dbReference type="RuleBase" id="RU369095"/>
    </source>
</evidence>
<keyword evidence="5" id="KW-1185">Reference proteome</keyword>
<comment type="function">
    <text evidence="1">Specifically recognizes and binds N6-methyladenosine (m6A)-containing RNAs, and regulates mRNA stability. M6A is a modification present at internal sites of mRNAs and some non-coding RNAs and plays a role in mRNA stability and processing.</text>
</comment>
<dbReference type="InterPro" id="IPR045168">
    <property type="entry name" value="YTH_prot"/>
</dbReference>
<dbReference type="Proteomes" id="UP001529510">
    <property type="component" value="Unassembled WGS sequence"/>
</dbReference>
<accession>A0ABD0R7F0</accession>
<feature type="domain" description="YTH" evidence="3">
    <location>
        <begin position="160"/>
        <end position="215"/>
    </location>
</feature>
<evidence type="ECO:0000313" key="4">
    <source>
        <dbReference type="EMBL" id="KAL0194467.1"/>
    </source>
</evidence>
<evidence type="ECO:0000313" key="5">
    <source>
        <dbReference type="Proteomes" id="UP001529510"/>
    </source>
</evidence>
<feature type="compositionally biased region" description="Low complexity" evidence="2">
    <location>
        <begin position="141"/>
        <end position="156"/>
    </location>
</feature>
<dbReference type="Gene3D" id="3.10.590.10">
    <property type="entry name" value="ph1033 like domains"/>
    <property type="match status" value="1"/>
</dbReference>
<dbReference type="Pfam" id="PF04146">
    <property type="entry name" value="YTH"/>
    <property type="match status" value="1"/>
</dbReference>
<dbReference type="InterPro" id="IPR007275">
    <property type="entry name" value="YTH_domain"/>
</dbReference>
<dbReference type="CDD" id="cd21134">
    <property type="entry name" value="YTH"/>
    <property type="match status" value="1"/>
</dbReference>
<evidence type="ECO:0000256" key="2">
    <source>
        <dbReference type="SAM" id="MobiDB-lite"/>
    </source>
</evidence>
<dbReference type="PANTHER" id="PTHR12357">
    <property type="entry name" value="YTH YT521-B HOMOLOGY DOMAIN-CONTAINING"/>
    <property type="match status" value="1"/>
</dbReference>
<protein>
    <recommendedName>
        <fullName evidence="1">YTH domain-containing family protein</fullName>
    </recommendedName>
</protein>
<feature type="compositionally biased region" description="Basic and acidic residues" evidence="2">
    <location>
        <begin position="95"/>
        <end position="111"/>
    </location>
</feature>
<evidence type="ECO:0000259" key="3">
    <source>
        <dbReference type="PROSITE" id="PS50882"/>
    </source>
</evidence>
<name>A0ABD0R7F0_CIRMR</name>
<proteinExistence type="inferred from homology"/>
<organism evidence="4 5">
    <name type="scientific">Cirrhinus mrigala</name>
    <name type="common">Mrigala</name>
    <dbReference type="NCBI Taxonomy" id="683832"/>
    <lineage>
        <taxon>Eukaryota</taxon>
        <taxon>Metazoa</taxon>
        <taxon>Chordata</taxon>
        <taxon>Craniata</taxon>
        <taxon>Vertebrata</taxon>
        <taxon>Euteleostomi</taxon>
        <taxon>Actinopterygii</taxon>
        <taxon>Neopterygii</taxon>
        <taxon>Teleostei</taxon>
        <taxon>Ostariophysi</taxon>
        <taxon>Cypriniformes</taxon>
        <taxon>Cyprinidae</taxon>
        <taxon>Labeoninae</taxon>
        <taxon>Labeonini</taxon>
        <taxon>Cirrhinus</taxon>
    </lineage>
</organism>
<comment type="similarity">
    <text evidence="1">Belongs to the YTHDF family.</text>
</comment>
<dbReference type="PANTHER" id="PTHR12357:SF3">
    <property type="entry name" value="YTH DOMAIN-CONTAINING PROTEIN 1"/>
    <property type="match status" value="1"/>
</dbReference>
<sequence>MAELVFGLRQRWQSLFLRRIRSPSKSCSQLDEATIRTLVSVLSAEDQSAGLQQPTGIGQRPRPMTADEPPQTPSCRSAGHRGAAEPEQQEDEEEERRSPDSHADLKHDVSHRPRLVLKNHRAHHSRHLGDENGPVKSADASPSSGKFCSSPSARPPRSSVRYFVMKSSNVRNIDLSQQRGIWSTTPNNEHKLTRAFVESSAVFLIFSVQGSGHFQ</sequence>
<dbReference type="AlphaFoldDB" id="A0ABD0R7F0"/>
<feature type="region of interest" description="Disordered" evidence="2">
    <location>
        <begin position="46"/>
        <end position="156"/>
    </location>
</feature>
<dbReference type="PROSITE" id="PS50882">
    <property type="entry name" value="YTH"/>
    <property type="match status" value="1"/>
</dbReference>
<dbReference type="GO" id="GO:1990247">
    <property type="term" value="F:N6-methyladenosine-containing RNA reader activity"/>
    <property type="evidence" value="ECO:0007669"/>
    <property type="project" value="UniProtKB-UniRule"/>
</dbReference>
<dbReference type="EMBL" id="JAMKFB020000005">
    <property type="protein sequence ID" value="KAL0194467.1"/>
    <property type="molecule type" value="Genomic_DNA"/>
</dbReference>
<dbReference type="GO" id="GO:0003729">
    <property type="term" value="F:mRNA binding"/>
    <property type="evidence" value="ECO:0007669"/>
    <property type="project" value="UniProtKB-UniRule"/>
</dbReference>